<dbReference type="Proteomes" id="UP000215301">
    <property type="component" value="Unassembled WGS sequence"/>
</dbReference>
<protein>
    <submittedName>
        <fullName evidence="2">Uncharacterized protein</fullName>
    </submittedName>
</protein>
<keyword evidence="1" id="KW-0472">Membrane</keyword>
<evidence type="ECO:0000313" key="2">
    <source>
        <dbReference type="EMBL" id="OXT06055.1"/>
    </source>
</evidence>
<comment type="caution">
    <text evidence="2">The sequence shown here is derived from an EMBL/GenBank/DDBJ whole genome shotgun (WGS) entry which is preliminary data.</text>
</comment>
<name>A0A231VCZ9_THETR</name>
<evidence type="ECO:0000256" key="1">
    <source>
        <dbReference type="SAM" id="Phobius"/>
    </source>
</evidence>
<organism evidence="2 3">
    <name type="scientific">Thermoanaerobacterium thermosaccharolyticum</name>
    <name type="common">Clostridium thermosaccharolyticum</name>
    <dbReference type="NCBI Taxonomy" id="1517"/>
    <lineage>
        <taxon>Bacteria</taxon>
        <taxon>Bacillati</taxon>
        <taxon>Bacillota</taxon>
        <taxon>Clostridia</taxon>
        <taxon>Thermoanaerobacterales</taxon>
        <taxon>Thermoanaerobacteraceae</taxon>
        <taxon>Thermoanaerobacterium</taxon>
    </lineage>
</organism>
<gene>
    <name evidence="2" type="ORF">CE561_11775</name>
</gene>
<dbReference type="EMBL" id="NKHD01000040">
    <property type="protein sequence ID" value="OXT06055.1"/>
    <property type="molecule type" value="Genomic_DNA"/>
</dbReference>
<proteinExistence type="predicted"/>
<evidence type="ECO:0000313" key="3">
    <source>
        <dbReference type="Proteomes" id="UP000215301"/>
    </source>
</evidence>
<keyword evidence="1" id="KW-1133">Transmembrane helix</keyword>
<reference evidence="2 3" key="1">
    <citation type="submission" date="2017-06" db="EMBL/GenBank/DDBJ databases">
        <title>Isolation and characterization of a thermophilic and butanogenic Thermoanaerobacterium thermosaccharolyticum M5 capable of efficient degradation of hemicellulose.</title>
        <authorList>
            <person name="Xin F."/>
            <person name="Jiang Y."/>
        </authorList>
    </citation>
    <scope>NUCLEOTIDE SEQUENCE [LARGE SCALE GENOMIC DNA]</scope>
    <source>
        <strain evidence="2 3">M5</strain>
    </source>
</reference>
<feature type="non-terminal residue" evidence="2">
    <location>
        <position position="86"/>
    </location>
</feature>
<accession>A0A231VCZ9</accession>
<dbReference type="AlphaFoldDB" id="A0A231VCZ9"/>
<feature type="transmembrane region" description="Helical" evidence="1">
    <location>
        <begin position="6"/>
        <end position="29"/>
    </location>
</feature>
<sequence>MPKKYMIIIISLFIVSVSIITAIGGYFYVEKYKKAPQNTASKVIEEKQNLPKPIKLNLPDDGNQYDVIVVGAEPEGVAAARSAAKN</sequence>
<keyword evidence="1" id="KW-0812">Transmembrane</keyword>